<feature type="non-terminal residue" evidence="2">
    <location>
        <position position="1"/>
    </location>
</feature>
<comment type="caution">
    <text evidence="2">The sequence shown here is derived from an EMBL/GenBank/DDBJ whole genome shotgun (WGS) entry which is preliminary data.</text>
</comment>
<dbReference type="AlphaFoldDB" id="A0A4Q0AG95"/>
<accession>A0A4Q0AG95</accession>
<protein>
    <submittedName>
        <fullName evidence="2">Alpha/beta hydrolase</fullName>
    </submittedName>
</protein>
<dbReference type="SUPFAM" id="SSF53474">
    <property type="entry name" value="alpha/beta-Hydrolases"/>
    <property type="match status" value="1"/>
</dbReference>
<organism evidence="2 3">
    <name type="scientific">Candidatus Chaera renei</name>
    <dbReference type="NCBI Taxonomy" id="2506947"/>
    <lineage>
        <taxon>Bacteria</taxon>
        <taxon>Candidatus Saccharimonadota</taxon>
        <taxon>Candidatus Saccharimonadia</taxon>
        <taxon>Candidatus Saccharimonadales</taxon>
        <taxon>Candidatus Saccharimonadaceae</taxon>
        <taxon>Candidatus Chaera</taxon>
    </lineage>
</organism>
<keyword evidence="3" id="KW-1185">Reference proteome</keyword>
<name>A0A4Q0AG95_9BACT</name>
<evidence type="ECO:0000313" key="3">
    <source>
        <dbReference type="Proteomes" id="UP000289269"/>
    </source>
</evidence>
<reference evidence="2" key="1">
    <citation type="submission" date="2019-01" db="EMBL/GenBank/DDBJ databases">
        <title>Genomic signatures and co-occurrence patterns of the ultra-small Saccharimodia (Patescibacteria phylum) suggest a symbiotic lifestyle.</title>
        <authorList>
            <person name="Lemos L."/>
            <person name="Medeiros J."/>
            <person name="Andreote F."/>
            <person name="Fernandes G."/>
            <person name="Varani A."/>
            <person name="Oliveira G."/>
            <person name="Pylro V."/>
        </authorList>
    </citation>
    <scope>NUCLEOTIDE SEQUENCE [LARGE SCALE GENOMIC DNA]</scope>
    <source>
        <strain evidence="2">AMD01</strain>
    </source>
</reference>
<keyword evidence="2" id="KW-0378">Hydrolase</keyword>
<sequence>GRVSVIAHSFGCSVVAAATSLEDLILINPVPSPVPGFAGYARVMYRLRWLVSPVYNFYPLAMLRGLAIRKVRGRTSLAILHWITIHTRITPKQFRYQILATENLLKTKPFEAMRQSGASRLLVLAGIDDNIPKQRDSLQLQQVFPSAAVLLLRGGHILPLESPAYAAQAIVWAQSEFKSS</sequence>
<dbReference type="EMBL" id="SCKW01000037">
    <property type="protein sequence ID" value="RWZ78083.1"/>
    <property type="molecule type" value="Genomic_DNA"/>
</dbReference>
<proteinExistence type="predicted"/>
<evidence type="ECO:0000259" key="1">
    <source>
        <dbReference type="Pfam" id="PF12697"/>
    </source>
</evidence>
<dbReference type="Pfam" id="PF12697">
    <property type="entry name" value="Abhydrolase_6"/>
    <property type="match status" value="1"/>
</dbReference>
<evidence type="ECO:0000313" key="2">
    <source>
        <dbReference type="EMBL" id="RWZ78083.1"/>
    </source>
</evidence>
<dbReference type="Gene3D" id="3.40.50.1820">
    <property type="entry name" value="alpha/beta hydrolase"/>
    <property type="match status" value="1"/>
</dbReference>
<dbReference type="GO" id="GO:0016787">
    <property type="term" value="F:hydrolase activity"/>
    <property type="evidence" value="ECO:0007669"/>
    <property type="project" value="UniProtKB-KW"/>
</dbReference>
<dbReference type="InterPro" id="IPR000073">
    <property type="entry name" value="AB_hydrolase_1"/>
</dbReference>
<dbReference type="InterPro" id="IPR029058">
    <property type="entry name" value="AB_hydrolase_fold"/>
</dbReference>
<dbReference type="Proteomes" id="UP000289269">
    <property type="component" value="Unassembled WGS sequence"/>
</dbReference>
<feature type="domain" description="AB hydrolase-1" evidence="1">
    <location>
        <begin position="2"/>
        <end position="167"/>
    </location>
</feature>
<gene>
    <name evidence="2" type="ORF">EOT04_03065</name>
</gene>